<dbReference type="KEGG" id="vdi:Vdis_0779"/>
<reference evidence="2" key="2">
    <citation type="journal article" date="2010" name="Stand. Genomic Sci.">
        <title>Complete genome sequence of Vulcanisaeta distributa type strain (IC-017T).</title>
        <authorList>
            <person name="Mavromatis K."/>
            <person name="Sikorski J."/>
            <person name="Pabst E."/>
            <person name="Teshima H."/>
            <person name="Lapidus A."/>
            <person name="Lucas S."/>
            <person name="Nolan M."/>
            <person name="Glavina Del Rio T."/>
            <person name="Cheng J."/>
            <person name="Bruce D."/>
            <person name="Goodwin L."/>
            <person name="Pitluck S."/>
            <person name="Liolios K."/>
            <person name="Ivanova N."/>
            <person name="Mikhailova N."/>
            <person name="Pati A."/>
            <person name="Chen A."/>
            <person name="Palaniappan K."/>
            <person name="Land M."/>
            <person name="Hauser L."/>
            <person name="Chang Y."/>
            <person name="Jeffries C."/>
            <person name="Rohde M."/>
            <person name="Spring S."/>
            <person name="Goker M."/>
            <person name="Wirth R."/>
            <person name="Woyke T."/>
            <person name="Bristow J."/>
            <person name="Eisen J."/>
            <person name="Markowitz V."/>
            <person name="Hugenholtz P."/>
            <person name="Klenk H."/>
            <person name="Kyrpides N."/>
        </authorList>
    </citation>
    <scope>NUCLEOTIDE SEQUENCE [LARGE SCALE GENOMIC DNA]</scope>
    <source>
        <strain evidence="2">DSM 14429 / JCM 11212 / NBRC 100878 / IC-017</strain>
    </source>
</reference>
<reference evidence="1 2" key="1">
    <citation type="journal article" date="2010" name="Stand. Genomic Sci.">
        <title>Complete genome sequence of Vulcanisaeta distributa type strain (IC-017).</title>
        <authorList>
            <person name="Mavromatis K."/>
            <person name="Sikorski J."/>
            <person name="Pabst E."/>
            <person name="Teshima H."/>
            <person name="Lapidus A."/>
            <person name="Lucas S."/>
            <person name="Nolan M."/>
            <person name="Glavina Del Rio T."/>
            <person name="Cheng J.F."/>
            <person name="Bruce D."/>
            <person name="Goodwin L."/>
            <person name="Pitluck S."/>
            <person name="Liolios K."/>
            <person name="Ivanova N."/>
            <person name="Mikhailova N."/>
            <person name="Pati A."/>
            <person name="Chen A."/>
            <person name="Palaniappan K."/>
            <person name="Land M."/>
            <person name="Hauser L."/>
            <person name="Chang Y.J."/>
            <person name="Jeffries C.D."/>
            <person name="Rohde M."/>
            <person name="Spring S."/>
            <person name="Goker M."/>
            <person name="Wirth R."/>
            <person name="Woyke T."/>
            <person name="Bristow J."/>
            <person name="Eisen J.A."/>
            <person name="Markowitz V."/>
            <person name="Hugenholtz P."/>
            <person name="Klenk H.P."/>
            <person name="Kyrpides N.C."/>
        </authorList>
    </citation>
    <scope>NUCLEOTIDE SEQUENCE [LARGE SCALE GENOMIC DNA]</scope>
    <source>
        <strain evidence="2">DSM 14429 / JCM 11212 / NBRC 100878 / IC-017</strain>
    </source>
</reference>
<sequence length="498" mass="57700">MPSENSNEAIVPSMQIMYTSIDVVWARCRKRRGCQVIDEITDNDIKQSIFNALIEVHRRINDYDINEVAENAVNKLRNFVKSLNNLIVANDNTQNIISFNIEKLIHLINEVKEKWINIYINDANNTIKDAFMGKRKIYVVNGKYGSLFLKIHGRLVSIEIEIKKNRKSITSQVYLRNLATETLEVPDLLNLSEYELHNLKLGLRAGDGTIYRGRPAMKTRQIWQLVFWILLYPGRDKVAIRSLGFTRKGISITWFIYSDSHRETIRSKYEAFKELKKNPTPLSLLTLILSDGSVDLRKKNIKISAGLSNYEKLDKALIGLMTQLGINRRISIKDNGAELMLWNSNAVTLTRYIINNLPDKLRRILNLLEEQLGLDKWGRLRALANISIGHRHGSSQIEIYGIKFNVLLTDKTIQLRTWCGKGCNIDELISTLNKHGIEFKRRNNNNVPEIYIPWSTIKKHNYILSKIVEWLKQTMNNPEKSERIRSLARRWLDKLSDT</sequence>
<dbReference type="EMBL" id="CP002100">
    <property type="protein sequence ID" value="ADN50171.1"/>
    <property type="molecule type" value="Genomic_DNA"/>
</dbReference>
<evidence type="ECO:0000313" key="1">
    <source>
        <dbReference type="EMBL" id="ADN50171.1"/>
    </source>
</evidence>
<protein>
    <submittedName>
        <fullName evidence="1">Uncharacterized protein</fullName>
    </submittedName>
</protein>
<dbReference type="GeneID" id="9751706"/>
<evidence type="ECO:0000313" key="2">
    <source>
        <dbReference type="Proteomes" id="UP000006681"/>
    </source>
</evidence>
<dbReference type="OrthoDB" id="29194at2157"/>
<name>E1QNS5_VULDI</name>
<dbReference type="Proteomes" id="UP000006681">
    <property type="component" value="Chromosome"/>
</dbReference>
<dbReference type="STRING" id="572478.Vdis_0779"/>
<dbReference type="HOGENOM" id="CLU_041632_0_0_2"/>
<dbReference type="AlphaFoldDB" id="E1QNS5"/>
<dbReference type="RefSeq" id="WP_013335896.1">
    <property type="nucleotide sequence ID" value="NC_014537.1"/>
</dbReference>
<organism evidence="1 2">
    <name type="scientific">Vulcanisaeta distributa (strain DSM 14429 / JCM 11212 / NBRC 100878 / IC-017)</name>
    <dbReference type="NCBI Taxonomy" id="572478"/>
    <lineage>
        <taxon>Archaea</taxon>
        <taxon>Thermoproteota</taxon>
        <taxon>Thermoprotei</taxon>
        <taxon>Thermoproteales</taxon>
        <taxon>Thermoproteaceae</taxon>
        <taxon>Vulcanisaeta</taxon>
    </lineage>
</organism>
<keyword evidence="2" id="KW-1185">Reference proteome</keyword>
<accession>E1QNS5</accession>
<gene>
    <name evidence="1" type="ordered locus">Vdis_0779</name>
</gene>
<proteinExistence type="predicted"/>
<dbReference type="eggNOG" id="arCOG09797">
    <property type="taxonomic scope" value="Archaea"/>
</dbReference>